<evidence type="ECO:0000256" key="8">
    <source>
        <dbReference type="SAM" id="Phobius"/>
    </source>
</evidence>
<keyword evidence="6 8" id="KW-1133">Transmembrane helix</keyword>
<protein>
    <recommendedName>
        <fullName evidence="10">Iron ABC transporter permease</fullName>
    </recommendedName>
</protein>
<dbReference type="GO" id="GO:0033214">
    <property type="term" value="P:siderophore-iron import into cell"/>
    <property type="evidence" value="ECO:0007669"/>
    <property type="project" value="TreeGrafter"/>
</dbReference>
<dbReference type="InterPro" id="IPR000522">
    <property type="entry name" value="ABC_transptr_permease_BtuC"/>
</dbReference>
<dbReference type="GO" id="GO:0005886">
    <property type="term" value="C:plasma membrane"/>
    <property type="evidence" value="ECO:0007669"/>
    <property type="project" value="UniProtKB-SubCell"/>
</dbReference>
<gene>
    <name evidence="9" type="ORF">S06H3_03244</name>
</gene>
<feature type="transmembrane region" description="Helical" evidence="8">
    <location>
        <begin position="65"/>
        <end position="86"/>
    </location>
</feature>
<dbReference type="PANTHER" id="PTHR30472">
    <property type="entry name" value="FERRIC ENTEROBACTIN TRANSPORT SYSTEM PERMEASE PROTEIN"/>
    <property type="match status" value="1"/>
</dbReference>
<dbReference type="Gene3D" id="1.10.3470.10">
    <property type="entry name" value="ABC transporter involved in vitamin B12 uptake, BtuC"/>
    <property type="match status" value="1"/>
</dbReference>
<dbReference type="EMBL" id="BARV01001034">
    <property type="protein sequence ID" value="GAH91209.1"/>
    <property type="molecule type" value="Genomic_DNA"/>
</dbReference>
<dbReference type="SUPFAM" id="SSF81345">
    <property type="entry name" value="ABC transporter involved in vitamin B12 uptake, BtuC"/>
    <property type="match status" value="1"/>
</dbReference>
<evidence type="ECO:0000256" key="5">
    <source>
        <dbReference type="ARBA" id="ARBA00022692"/>
    </source>
</evidence>
<feature type="transmembrane region" description="Helical" evidence="8">
    <location>
        <begin position="154"/>
        <end position="176"/>
    </location>
</feature>
<evidence type="ECO:0000256" key="3">
    <source>
        <dbReference type="ARBA" id="ARBA00022448"/>
    </source>
</evidence>
<dbReference type="AlphaFoldDB" id="X1KM47"/>
<feature type="transmembrane region" description="Helical" evidence="8">
    <location>
        <begin position="12"/>
        <end position="32"/>
    </location>
</feature>
<keyword evidence="4" id="KW-1003">Cell membrane</keyword>
<accession>X1KM47</accession>
<reference evidence="9" key="1">
    <citation type="journal article" date="2014" name="Front. Microbiol.">
        <title>High frequency of phylogenetically diverse reductive dehalogenase-homologous genes in deep subseafloor sedimentary metagenomes.</title>
        <authorList>
            <person name="Kawai M."/>
            <person name="Futagami T."/>
            <person name="Toyoda A."/>
            <person name="Takaki Y."/>
            <person name="Nishi S."/>
            <person name="Hori S."/>
            <person name="Arai W."/>
            <person name="Tsubouchi T."/>
            <person name="Morono Y."/>
            <person name="Uchiyama I."/>
            <person name="Ito T."/>
            <person name="Fujiyama A."/>
            <person name="Inagaki F."/>
            <person name="Takami H."/>
        </authorList>
    </citation>
    <scope>NUCLEOTIDE SEQUENCE</scope>
    <source>
        <strain evidence="9">Expedition CK06-06</strain>
    </source>
</reference>
<dbReference type="InterPro" id="IPR037294">
    <property type="entry name" value="ABC_BtuC-like"/>
</dbReference>
<dbReference type="Pfam" id="PF01032">
    <property type="entry name" value="FecCD"/>
    <property type="match status" value="1"/>
</dbReference>
<comment type="similarity">
    <text evidence="2">Belongs to the binding-protein-dependent transport system permease family. FecCD subfamily.</text>
</comment>
<feature type="non-terminal residue" evidence="9">
    <location>
        <position position="242"/>
    </location>
</feature>
<evidence type="ECO:0000313" key="9">
    <source>
        <dbReference type="EMBL" id="GAH91209.1"/>
    </source>
</evidence>
<proteinExistence type="inferred from homology"/>
<keyword evidence="7 8" id="KW-0472">Membrane</keyword>
<dbReference type="GO" id="GO:0022857">
    <property type="term" value="F:transmembrane transporter activity"/>
    <property type="evidence" value="ECO:0007669"/>
    <property type="project" value="InterPro"/>
</dbReference>
<evidence type="ECO:0000256" key="2">
    <source>
        <dbReference type="ARBA" id="ARBA00007935"/>
    </source>
</evidence>
<feature type="transmembrane region" description="Helical" evidence="8">
    <location>
        <begin position="124"/>
        <end position="142"/>
    </location>
</feature>
<evidence type="ECO:0008006" key="10">
    <source>
        <dbReference type="Google" id="ProtNLM"/>
    </source>
</evidence>
<evidence type="ECO:0000256" key="4">
    <source>
        <dbReference type="ARBA" id="ARBA00022475"/>
    </source>
</evidence>
<feature type="transmembrane region" description="Helical" evidence="8">
    <location>
        <begin position="196"/>
        <end position="218"/>
    </location>
</feature>
<evidence type="ECO:0000256" key="7">
    <source>
        <dbReference type="ARBA" id="ARBA00023136"/>
    </source>
</evidence>
<dbReference type="PANTHER" id="PTHR30472:SF25">
    <property type="entry name" value="ABC TRANSPORTER PERMEASE PROTEIN MJ0876-RELATED"/>
    <property type="match status" value="1"/>
</dbReference>
<keyword evidence="5 8" id="KW-0812">Transmembrane</keyword>
<keyword evidence="3" id="KW-0813">Transport</keyword>
<comment type="caution">
    <text evidence="9">The sequence shown here is derived from an EMBL/GenBank/DDBJ whole genome shotgun (WGS) entry which is preliminary data.</text>
</comment>
<name>X1KM47_9ZZZZ</name>
<sequence length="242" mass="25704">MAEFLTAKELAIKVSICLVVLVAVMCLCALVGTQNISLEKVFAGPGQKAGDNIDYEIFIYRLQRVILAALVGAALACSGVVLQAILRNPLADPYILGISSGAGLGVIIATLSGITWTFWSGSPIGLFAFGGALITVWLVWYIGHFTGKSQITSLLLAGVVINAFFSAIIMFLTSIAKSEQVYSTIFWLMGNITEKSFTVLWVSAGCILAGIIVLFALCHRLNVLALGQEEAKGLGVDAARTR</sequence>
<organism evidence="9">
    <name type="scientific">marine sediment metagenome</name>
    <dbReference type="NCBI Taxonomy" id="412755"/>
    <lineage>
        <taxon>unclassified sequences</taxon>
        <taxon>metagenomes</taxon>
        <taxon>ecological metagenomes</taxon>
    </lineage>
</organism>
<evidence type="ECO:0000256" key="6">
    <source>
        <dbReference type="ARBA" id="ARBA00022989"/>
    </source>
</evidence>
<comment type="subcellular location">
    <subcellularLocation>
        <location evidence="1">Cell membrane</location>
        <topology evidence="1">Multi-pass membrane protein</topology>
    </subcellularLocation>
</comment>
<feature type="transmembrane region" description="Helical" evidence="8">
    <location>
        <begin position="93"/>
        <end position="118"/>
    </location>
</feature>
<evidence type="ECO:0000256" key="1">
    <source>
        <dbReference type="ARBA" id="ARBA00004651"/>
    </source>
</evidence>